<keyword evidence="2" id="KW-1185">Reference proteome</keyword>
<dbReference type="GeneID" id="111116550"/>
<sequence length="119" mass="13193">MSKTSEVGETTLLSSEELTSGNEGNSEKSPEKESDIWVPMYAYAVSNKIASEDGQLDESCVDEDLFPSPSHGETMSEIGDVWIPKFKHMTLSENSSDFEFEIKGIKLKTESFEGVDDPF</sequence>
<accession>A0A8B8C915</accession>
<evidence type="ECO:0000256" key="1">
    <source>
        <dbReference type="SAM" id="MobiDB-lite"/>
    </source>
</evidence>
<evidence type="ECO:0000313" key="3">
    <source>
        <dbReference type="RefSeq" id="XP_022311256.1"/>
    </source>
</evidence>
<feature type="region of interest" description="Disordered" evidence="1">
    <location>
        <begin position="1"/>
        <end position="33"/>
    </location>
</feature>
<name>A0A8B8C915_CRAVI</name>
<protein>
    <submittedName>
        <fullName evidence="3">Uncharacterized protein LOC111116550</fullName>
    </submittedName>
</protein>
<gene>
    <name evidence="3" type="primary">LOC111116550</name>
</gene>
<reference evidence="3" key="1">
    <citation type="submission" date="2025-08" db="UniProtKB">
        <authorList>
            <consortium name="RefSeq"/>
        </authorList>
    </citation>
    <scope>IDENTIFICATION</scope>
    <source>
        <tissue evidence="3">Whole sample</tissue>
    </source>
</reference>
<feature type="compositionally biased region" description="Low complexity" evidence="1">
    <location>
        <begin position="1"/>
        <end position="24"/>
    </location>
</feature>
<dbReference type="RefSeq" id="XP_022311256.1">
    <property type="nucleotide sequence ID" value="XM_022455548.1"/>
</dbReference>
<organism evidence="2 3">
    <name type="scientific">Crassostrea virginica</name>
    <name type="common">Eastern oyster</name>
    <dbReference type="NCBI Taxonomy" id="6565"/>
    <lineage>
        <taxon>Eukaryota</taxon>
        <taxon>Metazoa</taxon>
        <taxon>Spiralia</taxon>
        <taxon>Lophotrochozoa</taxon>
        <taxon>Mollusca</taxon>
        <taxon>Bivalvia</taxon>
        <taxon>Autobranchia</taxon>
        <taxon>Pteriomorphia</taxon>
        <taxon>Ostreida</taxon>
        <taxon>Ostreoidea</taxon>
        <taxon>Ostreidae</taxon>
        <taxon>Crassostrea</taxon>
    </lineage>
</organism>
<evidence type="ECO:0000313" key="2">
    <source>
        <dbReference type="Proteomes" id="UP000694844"/>
    </source>
</evidence>
<dbReference type="Proteomes" id="UP000694844">
    <property type="component" value="Chromosome 10"/>
</dbReference>
<dbReference type="KEGG" id="cvn:111116550"/>
<dbReference type="AlphaFoldDB" id="A0A8B8C915"/>
<proteinExistence type="predicted"/>